<dbReference type="SMART" id="SM00324">
    <property type="entry name" value="RhoGAP"/>
    <property type="match status" value="1"/>
</dbReference>
<feature type="domain" description="Rho-GAP" evidence="2">
    <location>
        <begin position="160"/>
        <end position="391"/>
    </location>
</feature>
<feature type="chain" id="PRO_5016910218" evidence="1">
    <location>
        <begin position="28"/>
        <end position="419"/>
    </location>
</feature>
<dbReference type="EMBL" id="QJKJ01006412">
    <property type="protein sequence ID" value="RDX86808.1"/>
    <property type="molecule type" value="Genomic_DNA"/>
</dbReference>
<dbReference type="STRING" id="157652.A0A371G8C3"/>
<evidence type="ECO:0000313" key="4">
    <source>
        <dbReference type="Proteomes" id="UP000257109"/>
    </source>
</evidence>
<dbReference type="CDD" id="cd00159">
    <property type="entry name" value="RhoGAP"/>
    <property type="match status" value="1"/>
</dbReference>
<dbReference type="SUPFAM" id="SSF48350">
    <property type="entry name" value="GTPase activation domain, GAP"/>
    <property type="match status" value="1"/>
</dbReference>
<evidence type="ECO:0000256" key="1">
    <source>
        <dbReference type="SAM" id="SignalP"/>
    </source>
</evidence>
<accession>A0A371G8C3</accession>
<sequence length="419" mass="46409">QDQVTSGCFPLILILFLSSASMPSVNSPQWQDKAAGFFSSSGVKLKEAKESAGTFVGEVTKDTKSNVAEVAGRVGSMVKSRWAILQQPSTRHAVQDRLISAAATTGTLLRRGFSGTKDKVVVGKSKVEEVAKITAQKSKTILTDIERWQKGVASTDVFGVPIEVTVQRQDCRKPIPHILVNCADYLIVSGLNSPHLFKSEGDKKVIHQLVSLYNQDFTASVPEGTNPVDVAALVKYYLASLPEPLTTLELYNEIRGARSSIYSMRNILKRLSSVNYMTLEFITALLLRVSQKSLLNKMDSQSLAMEMAPVIMWQTERRPEFYRQYWNQMSKNPSKKSVDPPPGSFTPWDMLSDDGEAIDASSPIPLDDGTPVDFGAIEVVQLLIEHHNAIFTDANETLSTTITLRKNVRYWSNFSVKDL</sequence>
<dbReference type="Gene3D" id="1.10.555.10">
    <property type="entry name" value="Rho GTPase activation protein"/>
    <property type="match status" value="1"/>
</dbReference>
<evidence type="ECO:0000259" key="2">
    <source>
        <dbReference type="PROSITE" id="PS50238"/>
    </source>
</evidence>
<dbReference type="Proteomes" id="UP000257109">
    <property type="component" value="Unassembled WGS sequence"/>
</dbReference>
<dbReference type="GO" id="GO:0007165">
    <property type="term" value="P:signal transduction"/>
    <property type="evidence" value="ECO:0007669"/>
    <property type="project" value="InterPro"/>
</dbReference>
<gene>
    <name evidence="3" type="ORF">CR513_31812</name>
</gene>
<reference evidence="3" key="1">
    <citation type="submission" date="2018-05" db="EMBL/GenBank/DDBJ databases">
        <title>Draft genome of Mucuna pruriens seed.</title>
        <authorList>
            <person name="Nnadi N.E."/>
            <person name="Vos R."/>
            <person name="Hasami M.H."/>
            <person name="Devisetty U.K."/>
            <person name="Aguiy J.C."/>
        </authorList>
    </citation>
    <scope>NUCLEOTIDE SEQUENCE [LARGE SCALE GENOMIC DNA]</scope>
    <source>
        <strain evidence="3">JCA_2017</strain>
    </source>
</reference>
<feature type="non-terminal residue" evidence="3">
    <location>
        <position position="1"/>
    </location>
</feature>
<dbReference type="PANTHER" id="PTHR47367:SF1">
    <property type="entry name" value="OS07G0486500 PROTEIN"/>
    <property type="match status" value="1"/>
</dbReference>
<keyword evidence="4" id="KW-1185">Reference proteome</keyword>
<comment type="caution">
    <text evidence="3">The sequence shown here is derived from an EMBL/GenBank/DDBJ whole genome shotgun (WGS) entry which is preliminary data.</text>
</comment>
<keyword evidence="1" id="KW-0732">Signal</keyword>
<dbReference type="InterPro" id="IPR008936">
    <property type="entry name" value="Rho_GTPase_activation_prot"/>
</dbReference>
<name>A0A371G8C3_MUCPR</name>
<feature type="signal peptide" evidence="1">
    <location>
        <begin position="1"/>
        <end position="27"/>
    </location>
</feature>
<dbReference type="OrthoDB" id="19923at2759"/>
<dbReference type="PROSITE" id="PS50238">
    <property type="entry name" value="RHOGAP"/>
    <property type="match status" value="1"/>
</dbReference>
<evidence type="ECO:0000313" key="3">
    <source>
        <dbReference type="EMBL" id="RDX86808.1"/>
    </source>
</evidence>
<dbReference type="Pfam" id="PF00620">
    <property type="entry name" value="RhoGAP"/>
    <property type="match status" value="1"/>
</dbReference>
<protein>
    <submittedName>
        <fullName evidence="3">Rho GTPase-activating protein</fullName>
    </submittedName>
</protein>
<organism evidence="3 4">
    <name type="scientific">Mucuna pruriens</name>
    <name type="common">Velvet bean</name>
    <name type="synonym">Dolichos pruriens</name>
    <dbReference type="NCBI Taxonomy" id="157652"/>
    <lineage>
        <taxon>Eukaryota</taxon>
        <taxon>Viridiplantae</taxon>
        <taxon>Streptophyta</taxon>
        <taxon>Embryophyta</taxon>
        <taxon>Tracheophyta</taxon>
        <taxon>Spermatophyta</taxon>
        <taxon>Magnoliopsida</taxon>
        <taxon>eudicotyledons</taxon>
        <taxon>Gunneridae</taxon>
        <taxon>Pentapetalae</taxon>
        <taxon>rosids</taxon>
        <taxon>fabids</taxon>
        <taxon>Fabales</taxon>
        <taxon>Fabaceae</taxon>
        <taxon>Papilionoideae</taxon>
        <taxon>50 kb inversion clade</taxon>
        <taxon>NPAAA clade</taxon>
        <taxon>indigoferoid/millettioid clade</taxon>
        <taxon>Phaseoleae</taxon>
        <taxon>Mucuna</taxon>
    </lineage>
</organism>
<dbReference type="InterPro" id="IPR000198">
    <property type="entry name" value="RhoGAP_dom"/>
</dbReference>
<proteinExistence type="predicted"/>
<dbReference type="PANTHER" id="PTHR47367">
    <property type="entry name" value="AUXIN-REGULATED PROTEIN-LIKE"/>
    <property type="match status" value="1"/>
</dbReference>
<dbReference type="AlphaFoldDB" id="A0A371G8C3"/>